<dbReference type="STRING" id="43151.W5J5D8"/>
<dbReference type="PRINTS" id="PR00480">
    <property type="entry name" value="ASTACIN"/>
</dbReference>
<dbReference type="InterPro" id="IPR001506">
    <property type="entry name" value="Peptidase_M12A"/>
</dbReference>
<accession>W5J5D8</accession>
<comment type="cofactor">
    <cofactor evidence="1 2">
        <name>Zn(2+)</name>
        <dbReference type="ChEBI" id="CHEBI:29105"/>
    </cofactor>
    <text evidence="1 2">Binds 1 zinc ion per subunit.</text>
</comment>
<feature type="chain" id="PRO_5009999554" description="Metalloendopeptidase" evidence="2">
    <location>
        <begin position="24"/>
        <end position="400"/>
    </location>
</feature>
<evidence type="ECO:0000313" key="5">
    <source>
        <dbReference type="EMBL" id="ETN59201.1"/>
    </source>
</evidence>
<feature type="active site" evidence="1">
    <location>
        <position position="176"/>
    </location>
</feature>
<reference evidence="5" key="2">
    <citation type="submission" date="2010-05" db="EMBL/GenBank/DDBJ databases">
        <authorList>
            <person name="Almeida L.G."/>
            <person name="Nicolas M.F."/>
            <person name="Souza R.C."/>
            <person name="Vasconcelos A.T.R."/>
        </authorList>
    </citation>
    <scope>NUCLEOTIDE SEQUENCE</scope>
</reference>
<dbReference type="Gene3D" id="3.40.390.10">
    <property type="entry name" value="Collagenase (Catalytic Domain)"/>
    <property type="match status" value="1"/>
</dbReference>
<feature type="binding site" evidence="1">
    <location>
        <position position="175"/>
    </location>
    <ligand>
        <name>Zn(2+)</name>
        <dbReference type="ChEBI" id="CHEBI:29105"/>
        <note>catalytic</note>
    </ligand>
</feature>
<dbReference type="InterPro" id="IPR034035">
    <property type="entry name" value="Astacin-like_dom"/>
</dbReference>
<dbReference type="eggNOG" id="KOG3714">
    <property type="taxonomic scope" value="Eukaryota"/>
</dbReference>
<dbReference type="VEuPathDB" id="VectorBase:ADAR2_006346"/>
<dbReference type="Proteomes" id="UP000000673">
    <property type="component" value="Unassembled WGS sequence"/>
</dbReference>
<proteinExistence type="predicted"/>
<evidence type="ECO:0000256" key="1">
    <source>
        <dbReference type="PROSITE-ProRule" id="PRU01211"/>
    </source>
</evidence>
<gene>
    <name evidence="5" type="ORF">AND_009202</name>
</gene>
<dbReference type="EC" id="3.4.24.-" evidence="2"/>
<feature type="disulfide bond" evidence="1">
    <location>
        <begin position="145"/>
        <end position="167"/>
    </location>
</feature>
<evidence type="ECO:0000313" key="6">
    <source>
        <dbReference type="EnsemblMetazoa" id="ADAC009202-PA"/>
    </source>
</evidence>
<feature type="compositionally biased region" description="Low complexity" evidence="3">
    <location>
        <begin position="314"/>
        <end position="362"/>
    </location>
</feature>
<dbReference type="HOGENOM" id="CLU_720075_0_0_1"/>
<keyword evidence="1 2" id="KW-0645">Protease</keyword>
<dbReference type="GO" id="GO:0008270">
    <property type="term" value="F:zinc ion binding"/>
    <property type="evidence" value="ECO:0007669"/>
    <property type="project" value="UniProtKB-UniRule"/>
</dbReference>
<feature type="binding site" evidence="1">
    <location>
        <position position="185"/>
    </location>
    <ligand>
        <name>Zn(2+)</name>
        <dbReference type="ChEBI" id="CHEBI:29105"/>
        <note>catalytic</note>
    </ligand>
</feature>
<dbReference type="OMA" id="LYHEHTH"/>
<dbReference type="PANTHER" id="PTHR10127">
    <property type="entry name" value="DISCOIDIN, CUB, EGF, LAMININ , AND ZINC METALLOPROTEASE DOMAIN CONTAINING"/>
    <property type="match status" value="1"/>
</dbReference>
<dbReference type="PANTHER" id="PTHR10127:SF883">
    <property type="entry name" value="ZINC METALLOPROTEINASE NAS-8"/>
    <property type="match status" value="1"/>
</dbReference>
<evidence type="ECO:0000256" key="3">
    <source>
        <dbReference type="SAM" id="MobiDB-lite"/>
    </source>
</evidence>
<keyword evidence="1 2" id="KW-0862">Zinc</keyword>
<dbReference type="AlphaFoldDB" id="W5J5D8"/>
<keyword evidence="1 2" id="KW-0479">Metal-binding</keyword>
<name>W5J5D8_ANODA</name>
<comment type="caution">
    <text evidence="1">Lacks conserved residue(s) required for the propagation of feature annotation.</text>
</comment>
<dbReference type="SMART" id="SM00235">
    <property type="entry name" value="ZnMc"/>
    <property type="match status" value="1"/>
</dbReference>
<dbReference type="Pfam" id="PF01400">
    <property type="entry name" value="Astacin"/>
    <property type="match status" value="1"/>
</dbReference>
<keyword evidence="7" id="KW-1185">Reference proteome</keyword>
<dbReference type="SUPFAM" id="SSF55486">
    <property type="entry name" value="Metalloproteases ('zincins'), catalytic domain"/>
    <property type="match status" value="1"/>
</dbReference>
<reference evidence="6" key="4">
    <citation type="submission" date="2015-06" db="UniProtKB">
        <authorList>
            <consortium name="EnsemblMetazoa"/>
        </authorList>
    </citation>
    <scope>IDENTIFICATION</scope>
</reference>
<dbReference type="PROSITE" id="PS51257">
    <property type="entry name" value="PROKAR_LIPOPROTEIN"/>
    <property type="match status" value="1"/>
</dbReference>
<reference evidence="5 7" key="1">
    <citation type="journal article" date="2010" name="BMC Genomics">
        <title>Combination of measures distinguishes pre-miRNAs from other stem-loops in the genome of the newly sequenced Anopheles darlingi.</title>
        <authorList>
            <person name="Mendes N.D."/>
            <person name="Freitas A.T."/>
            <person name="Vasconcelos A.T."/>
            <person name="Sagot M.F."/>
        </authorList>
    </citation>
    <scope>NUCLEOTIDE SEQUENCE</scope>
</reference>
<sequence length="400" mass="43972">MVNGRGILVAACLVLCGCALVEAQWRITDPSYLVGERLRSYHHQHGHLPRSQRRRPYEFGKGVYHEMDIMLKAPRQRNGVALTAFPDSRWPNAIVPYVITGSFTAAEQAIILQGMNEIATKTCVRFVAQTTQPLYVSITNTATGCWSYVGRSLTNTENQVNLQNPSCVDISTVVHELMHSIGFYHEFTRPDRDSYVSIDQGALDPQYQTATFYKDNFQKMAYSDVVLYGRPYDYGSVMHYSKYAAAASRSRPVMNNLQPWTGDFGNDYGLSPSDVIDINYMYCNGTSTTTAAATTTTTTTTKAATTTAAAGSTTKATGTTTARVTRTSGTTTTAAASRTTTTRVTRTRTTTTTTAPTTTTRPPFVTIFPRDTGIIVRIMDGPITTLINLIRGLPIFNLFG</sequence>
<keyword evidence="2" id="KW-0732">Signal</keyword>
<protein>
    <recommendedName>
        <fullName evidence="2">Metalloendopeptidase</fullName>
        <ecNumber evidence="2">3.4.24.-</ecNumber>
    </recommendedName>
</protein>
<evidence type="ECO:0000259" key="4">
    <source>
        <dbReference type="PROSITE" id="PS51864"/>
    </source>
</evidence>
<evidence type="ECO:0000313" key="7">
    <source>
        <dbReference type="Proteomes" id="UP000000673"/>
    </source>
</evidence>
<feature type="region of interest" description="Disordered" evidence="3">
    <location>
        <begin position="314"/>
        <end position="363"/>
    </location>
</feature>
<keyword evidence="1 2" id="KW-0482">Metalloprotease</keyword>
<dbReference type="GO" id="GO:0004222">
    <property type="term" value="F:metalloendopeptidase activity"/>
    <property type="evidence" value="ECO:0007669"/>
    <property type="project" value="UniProtKB-UniRule"/>
</dbReference>
<reference evidence="5" key="3">
    <citation type="journal article" date="2013" name="Nucleic Acids Res.">
        <title>The genome of Anopheles darlingi, the main neotropical malaria vector.</title>
        <authorList>
            <person name="Marinotti O."/>
            <person name="Cerqueira G.C."/>
            <person name="de Almeida L.G."/>
            <person name="Ferro M.I."/>
            <person name="Loreto E.L."/>
            <person name="Zaha A."/>
            <person name="Teixeira S.M."/>
            <person name="Wespiser A.R."/>
            <person name="Almeida E Silva A."/>
            <person name="Schlindwein A.D."/>
            <person name="Pacheco A.C."/>
            <person name="Silva A.L."/>
            <person name="Graveley B.R."/>
            <person name="Walenz B.P."/>
            <person name="Lima Bde A."/>
            <person name="Ribeiro C.A."/>
            <person name="Nunes-Silva C.G."/>
            <person name="de Carvalho C.R."/>
            <person name="Soares C.M."/>
            <person name="de Menezes C.B."/>
            <person name="Matiolli C."/>
            <person name="Caffrey D."/>
            <person name="Araujo D.A."/>
            <person name="de Oliveira D.M."/>
            <person name="Golenbock D."/>
            <person name="Grisard E.C."/>
            <person name="Fantinatti-Garboggini F."/>
            <person name="de Carvalho F.M."/>
            <person name="Barcellos F.G."/>
            <person name="Prosdocimi F."/>
            <person name="May G."/>
            <person name="Azevedo Junior G.M."/>
            <person name="Guimaraes G.M."/>
            <person name="Goldman G.H."/>
            <person name="Padilha I.Q."/>
            <person name="Batista Jda S."/>
            <person name="Ferro J.A."/>
            <person name="Ribeiro J.M."/>
            <person name="Fietto J.L."/>
            <person name="Dabbas K.M."/>
            <person name="Cerdeira L."/>
            <person name="Agnez-Lima L.F."/>
            <person name="Brocchi M."/>
            <person name="de Carvalho M.O."/>
            <person name="Teixeira Mde M."/>
            <person name="Diniz Maia Mde M."/>
            <person name="Goldman M.H."/>
            <person name="Cruz Schneider M.P."/>
            <person name="Felipe M.S."/>
            <person name="Hungria M."/>
            <person name="Nicolas M.F."/>
            <person name="Pereira M."/>
            <person name="Montes M.A."/>
            <person name="Cantao M.E."/>
            <person name="Vincentz M."/>
            <person name="Rafael M.S."/>
            <person name="Silverman N."/>
            <person name="Stoco P.H."/>
            <person name="Souza R.C."/>
            <person name="Vicentini R."/>
            <person name="Gazzinelli R.T."/>
            <person name="Neves Rde O."/>
            <person name="Silva R."/>
            <person name="Astolfi-Filho S."/>
            <person name="Maciel T.E."/>
            <person name="Urmenyi T.P."/>
            <person name="Tadei W.P."/>
            <person name="Camargo E.P."/>
            <person name="de Vasconcelos A.T."/>
        </authorList>
    </citation>
    <scope>NUCLEOTIDE SEQUENCE</scope>
</reference>
<evidence type="ECO:0000256" key="2">
    <source>
        <dbReference type="RuleBase" id="RU361183"/>
    </source>
</evidence>
<dbReference type="EnsemblMetazoa" id="ADAC009202-RA">
    <property type="protein sequence ID" value="ADAC009202-PA"/>
    <property type="gene ID" value="ADAC009202"/>
</dbReference>
<organism evidence="5">
    <name type="scientific">Anopheles darlingi</name>
    <name type="common">Mosquito</name>
    <dbReference type="NCBI Taxonomy" id="43151"/>
    <lineage>
        <taxon>Eukaryota</taxon>
        <taxon>Metazoa</taxon>
        <taxon>Ecdysozoa</taxon>
        <taxon>Arthropoda</taxon>
        <taxon>Hexapoda</taxon>
        <taxon>Insecta</taxon>
        <taxon>Pterygota</taxon>
        <taxon>Neoptera</taxon>
        <taxon>Endopterygota</taxon>
        <taxon>Diptera</taxon>
        <taxon>Nematocera</taxon>
        <taxon>Culicoidea</taxon>
        <taxon>Culicidae</taxon>
        <taxon>Anophelinae</taxon>
        <taxon>Anopheles</taxon>
    </lineage>
</organism>
<dbReference type="CDD" id="cd04280">
    <property type="entry name" value="ZnMc_astacin_like"/>
    <property type="match status" value="1"/>
</dbReference>
<feature type="domain" description="Peptidase M12A" evidence="4">
    <location>
        <begin position="78"/>
        <end position="284"/>
    </location>
</feature>
<dbReference type="InterPro" id="IPR006026">
    <property type="entry name" value="Peptidase_Metallo"/>
</dbReference>
<keyword evidence="1 2" id="KW-0378">Hydrolase</keyword>
<dbReference type="EMBL" id="ADMH02002099">
    <property type="protein sequence ID" value="ETN59201.1"/>
    <property type="molecule type" value="Genomic_DNA"/>
</dbReference>
<dbReference type="InterPro" id="IPR024079">
    <property type="entry name" value="MetalloPept_cat_dom_sf"/>
</dbReference>
<dbReference type="GO" id="GO:0006508">
    <property type="term" value="P:proteolysis"/>
    <property type="evidence" value="ECO:0007669"/>
    <property type="project" value="UniProtKB-KW"/>
</dbReference>
<feature type="signal peptide" evidence="2">
    <location>
        <begin position="1"/>
        <end position="23"/>
    </location>
</feature>
<feature type="binding site" evidence="1">
    <location>
        <position position="179"/>
    </location>
    <ligand>
        <name>Zn(2+)</name>
        <dbReference type="ChEBI" id="CHEBI:29105"/>
        <note>catalytic</note>
    </ligand>
</feature>
<keyword evidence="1" id="KW-1015">Disulfide bond</keyword>
<dbReference type="PROSITE" id="PS51864">
    <property type="entry name" value="ASTACIN"/>
    <property type="match status" value="1"/>
</dbReference>
<dbReference type="VEuPathDB" id="VectorBase:ADAC009202"/>